<reference evidence="1 2" key="1">
    <citation type="journal article" date="2012" name="PLoS Pathog.">
        <title>Diverse lifestyles and strategies of plant pathogenesis encoded in the genomes of eighteen Dothideomycetes fungi.</title>
        <authorList>
            <person name="Ohm R.A."/>
            <person name="Feau N."/>
            <person name="Henrissat B."/>
            <person name="Schoch C.L."/>
            <person name="Horwitz B.A."/>
            <person name="Barry K.W."/>
            <person name="Condon B.J."/>
            <person name="Copeland A.C."/>
            <person name="Dhillon B."/>
            <person name="Glaser F."/>
            <person name="Hesse C.N."/>
            <person name="Kosti I."/>
            <person name="LaButti K."/>
            <person name="Lindquist E.A."/>
            <person name="Lucas S."/>
            <person name="Salamov A.A."/>
            <person name="Bradshaw R.E."/>
            <person name="Ciuffetti L."/>
            <person name="Hamelin R.C."/>
            <person name="Kema G.H.J."/>
            <person name="Lawrence C."/>
            <person name="Scott J.A."/>
            <person name="Spatafora J.W."/>
            <person name="Turgeon B.G."/>
            <person name="de Wit P.J.G.M."/>
            <person name="Zhong S."/>
            <person name="Goodwin S.B."/>
            <person name="Grigoriev I.V."/>
        </authorList>
    </citation>
    <scope>NUCLEOTIDE SEQUENCE [LARGE SCALE GENOMIC DNA]</scope>
    <source>
        <strain evidence="1 2">SO2202</strain>
    </source>
</reference>
<evidence type="ECO:0000313" key="1">
    <source>
        <dbReference type="EMBL" id="EMF09556.1"/>
    </source>
</evidence>
<dbReference type="GeneID" id="27899337"/>
<name>N1QDL4_SPHMS</name>
<protein>
    <submittedName>
        <fullName evidence="1">Uncharacterized protein</fullName>
    </submittedName>
</protein>
<dbReference type="Proteomes" id="UP000016931">
    <property type="component" value="Unassembled WGS sequence"/>
</dbReference>
<gene>
    <name evidence="1" type="ORF">SEPMUDRAFT_128195</name>
</gene>
<dbReference type="EMBL" id="KB456269">
    <property type="protein sequence ID" value="EMF09556.1"/>
    <property type="molecule type" value="Genomic_DNA"/>
</dbReference>
<organism evidence="1 2">
    <name type="scientific">Sphaerulina musiva (strain SO2202)</name>
    <name type="common">Poplar stem canker fungus</name>
    <name type="synonym">Septoria musiva</name>
    <dbReference type="NCBI Taxonomy" id="692275"/>
    <lineage>
        <taxon>Eukaryota</taxon>
        <taxon>Fungi</taxon>
        <taxon>Dikarya</taxon>
        <taxon>Ascomycota</taxon>
        <taxon>Pezizomycotina</taxon>
        <taxon>Dothideomycetes</taxon>
        <taxon>Dothideomycetidae</taxon>
        <taxon>Mycosphaerellales</taxon>
        <taxon>Mycosphaerellaceae</taxon>
        <taxon>Sphaerulina</taxon>
    </lineage>
</organism>
<keyword evidence="2" id="KW-1185">Reference proteome</keyword>
<sequence>MWILLKISIRAHSASRSHQSRIPKALFPDTLFFAPEKVPSSVEVVWEVALD</sequence>
<accession>N1QDL4</accession>
<evidence type="ECO:0000313" key="2">
    <source>
        <dbReference type="Proteomes" id="UP000016931"/>
    </source>
</evidence>
<proteinExistence type="predicted"/>
<dbReference type="RefSeq" id="XP_016757677.1">
    <property type="nucleotide sequence ID" value="XM_016902200.1"/>
</dbReference>
<dbReference type="HOGENOM" id="CLU_3107927_0_0_1"/>
<dbReference type="AlphaFoldDB" id="N1QDL4"/>